<evidence type="ECO:0000256" key="2">
    <source>
        <dbReference type="ARBA" id="ARBA00001946"/>
    </source>
</evidence>
<dbReference type="AlphaFoldDB" id="V4BHH3"/>
<evidence type="ECO:0000256" key="10">
    <source>
        <dbReference type="ARBA" id="ARBA00055812"/>
    </source>
</evidence>
<dbReference type="Pfam" id="PF00293">
    <property type="entry name" value="NUDIX"/>
    <property type="match status" value="1"/>
</dbReference>
<dbReference type="PROSITE" id="PS51462">
    <property type="entry name" value="NUDIX"/>
    <property type="match status" value="1"/>
</dbReference>
<comment type="cofactor">
    <cofactor evidence="2">
        <name>Mg(2+)</name>
        <dbReference type="ChEBI" id="CHEBI:18420"/>
    </cofactor>
</comment>
<keyword evidence="18" id="KW-1185">Reference proteome</keyword>
<comment type="function">
    <text evidence="10">May catalyze the hydrolysis of nucleoside triphosphates including dGTP, dTTP, dCTP, their oxidized forms like 8-oxo-dGTP and the prodrug thiopurine derivatives 6-thio-dGTP and 6-thio-GTP. Could also catalyze the hydrolysis of some nucleoside diphosphate derivatives. Hydrolyzes oxidized nucleosides triphosphates like 8-oxo-dGTP in vitro, but the specificity and efficiency towards these substrates are low. Therefore, the potential in vivo sanitizing role of this enzyme, that would consist in removing oxidatively damaged forms of nucleosides to prevent their incorporation into DNA, is unclear. Through the hydrolysis of thioguanosine triphosphates may participate in the catabolism of thiopurine drugs. May also have a role in DNA synthesis and cell cycle progression by stabilizing PCNA. Exhibits decapping activity towards dpCoA-capped RNAs in vitro.</text>
</comment>
<dbReference type="InterPro" id="IPR015797">
    <property type="entry name" value="NUDIX_hydrolase-like_dom_sf"/>
</dbReference>
<dbReference type="GeneID" id="20245036"/>
<dbReference type="GO" id="GO:0046872">
    <property type="term" value="F:metal ion binding"/>
    <property type="evidence" value="ECO:0007669"/>
    <property type="project" value="UniProtKB-KW"/>
</dbReference>
<dbReference type="Proteomes" id="UP000030746">
    <property type="component" value="Unassembled WGS sequence"/>
</dbReference>
<dbReference type="HOGENOM" id="CLU_037162_9_2_1"/>
<evidence type="ECO:0000256" key="7">
    <source>
        <dbReference type="ARBA" id="ARBA00023211"/>
    </source>
</evidence>
<evidence type="ECO:0000313" key="17">
    <source>
        <dbReference type="EMBL" id="ESO88099.1"/>
    </source>
</evidence>
<evidence type="ECO:0000256" key="13">
    <source>
        <dbReference type="ARBA" id="ARBA00076736"/>
    </source>
</evidence>
<dbReference type="EMBL" id="KB202752">
    <property type="protein sequence ID" value="ESO88099.1"/>
    <property type="molecule type" value="Genomic_DNA"/>
</dbReference>
<dbReference type="GO" id="GO:0005829">
    <property type="term" value="C:cytosol"/>
    <property type="evidence" value="ECO:0007669"/>
    <property type="project" value="TreeGrafter"/>
</dbReference>
<comment type="catalytic activity">
    <reaction evidence="8">
        <text>a 2'-deoxyribonucleoside 5'-triphosphate + H2O = a 2'-deoxyribonucleoside 5'-phosphate + diphosphate + H(+)</text>
        <dbReference type="Rhea" id="RHEA:44644"/>
        <dbReference type="ChEBI" id="CHEBI:15377"/>
        <dbReference type="ChEBI" id="CHEBI:15378"/>
        <dbReference type="ChEBI" id="CHEBI:33019"/>
        <dbReference type="ChEBI" id="CHEBI:61560"/>
        <dbReference type="ChEBI" id="CHEBI:65317"/>
        <dbReference type="EC" id="3.6.1.9"/>
    </reaction>
</comment>
<evidence type="ECO:0000256" key="8">
    <source>
        <dbReference type="ARBA" id="ARBA00036546"/>
    </source>
</evidence>
<dbReference type="RefSeq" id="XP_009061128.1">
    <property type="nucleotide sequence ID" value="XM_009062880.1"/>
</dbReference>
<dbReference type="STRING" id="225164.V4BHH3"/>
<dbReference type="OrthoDB" id="447842at2759"/>
<evidence type="ECO:0000256" key="3">
    <source>
        <dbReference type="ARBA" id="ARBA00005582"/>
    </source>
</evidence>
<organism evidence="17 18">
    <name type="scientific">Lottia gigantea</name>
    <name type="common">Giant owl limpet</name>
    <dbReference type="NCBI Taxonomy" id="225164"/>
    <lineage>
        <taxon>Eukaryota</taxon>
        <taxon>Metazoa</taxon>
        <taxon>Spiralia</taxon>
        <taxon>Lophotrochozoa</taxon>
        <taxon>Mollusca</taxon>
        <taxon>Gastropoda</taxon>
        <taxon>Patellogastropoda</taxon>
        <taxon>Lottioidea</taxon>
        <taxon>Lottiidae</taxon>
        <taxon>Lottia</taxon>
    </lineage>
</organism>
<dbReference type="KEGG" id="lgi:LOTGIDRAFT_193681"/>
<dbReference type="CDD" id="cd04678">
    <property type="entry name" value="NUDIX_MTH2_Nudt15"/>
    <property type="match status" value="1"/>
</dbReference>
<feature type="domain" description="Nudix hydrolase" evidence="16">
    <location>
        <begin position="9"/>
        <end position="149"/>
    </location>
</feature>
<dbReference type="SUPFAM" id="SSF55811">
    <property type="entry name" value="Nudix"/>
    <property type="match status" value="1"/>
</dbReference>
<evidence type="ECO:0000256" key="15">
    <source>
        <dbReference type="ARBA" id="ARBA00080476"/>
    </source>
</evidence>
<evidence type="ECO:0000256" key="5">
    <source>
        <dbReference type="ARBA" id="ARBA00022801"/>
    </source>
</evidence>
<gene>
    <name evidence="17" type="ORF">LOTGIDRAFT_193681</name>
</gene>
<sequence length="155" mass="17606">MAAVETHVRPKVGVGVFVTHPYHPNKILMGIRTGSTGEGLYALPGGHLEFGEEWEDCGAREALEEADLKLKNVFYATVVNAINLDEKVEKYHYVTIFVQGEVDTSYKSEPENLEPDRCLGWHWVDWNQLPPTDKLFCALKILVESNCYNPFDHKK</sequence>
<keyword evidence="5" id="KW-0378">Hydrolase</keyword>
<evidence type="ECO:0000256" key="1">
    <source>
        <dbReference type="ARBA" id="ARBA00001936"/>
    </source>
</evidence>
<dbReference type="GO" id="GO:0035539">
    <property type="term" value="F:8-oxo-7,8-dihydrodeoxyguanosine triphosphate pyrophosphatase activity"/>
    <property type="evidence" value="ECO:0007669"/>
    <property type="project" value="TreeGrafter"/>
</dbReference>
<accession>V4BHH3</accession>
<evidence type="ECO:0000256" key="12">
    <source>
        <dbReference type="ARBA" id="ARBA00070687"/>
    </source>
</evidence>
<dbReference type="GO" id="GO:0006950">
    <property type="term" value="P:response to stress"/>
    <property type="evidence" value="ECO:0007669"/>
    <property type="project" value="UniProtKB-ARBA"/>
</dbReference>
<comment type="catalytic activity">
    <reaction evidence="9">
        <text>a ribonucleoside 5'-triphosphate + H2O = a ribonucleoside 5'-phosphate + diphosphate + H(+)</text>
        <dbReference type="Rhea" id="RHEA:23996"/>
        <dbReference type="ChEBI" id="CHEBI:15377"/>
        <dbReference type="ChEBI" id="CHEBI:15378"/>
        <dbReference type="ChEBI" id="CHEBI:33019"/>
        <dbReference type="ChEBI" id="CHEBI:58043"/>
        <dbReference type="ChEBI" id="CHEBI:61557"/>
        <dbReference type="EC" id="3.6.1.9"/>
    </reaction>
</comment>
<evidence type="ECO:0000256" key="11">
    <source>
        <dbReference type="ARBA" id="ARBA00062087"/>
    </source>
</evidence>
<dbReference type="FunFam" id="3.90.79.10:FF:000034">
    <property type="entry name" value="Nucleotide triphosphate diphosphatase NUDT15"/>
    <property type="match status" value="1"/>
</dbReference>
<evidence type="ECO:0000256" key="4">
    <source>
        <dbReference type="ARBA" id="ARBA00022723"/>
    </source>
</evidence>
<dbReference type="PANTHER" id="PTHR16099:SF5">
    <property type="entry name" value="NUCLEOTIDE TRIPHOSPHATE DIPHOSPHATASE NUDT15"/>
    <property type="match status" value="1"/>
</dbReference>
<comment type="cofactor">
    <cofactor evidence="1">
        <name>Mn(2+)</name>
        <dbReference type="ChEBI" id="CHEBI:29035"/>
    </cofactor>
</comment>
<evidence type="ECO:0000259" key="16">
    <source>
        <dbReference type="PROSITE" id="PS51462"/>
    </source>
</evidence>
<name>V4BHH3_LOTGI</name>
<dbReference type="Gene3D" id="3.90.79.10">
    <property type="entry name" value="Nucleoside Triphosphate Pyrophosphohydrolase"/>
    <property type="match status" value="1"/>
</dbReference>
<evidence type="ECO:0000313" key="18">
    <source>
        <dbReference type="Proteomes" id="UP000030746"/>
    </source>
</evidence>
<comment type="subunit">
    <text evidence="11">Homodimer. Interacts with PCNA; interaction is disrupted in response to UV irradiation.</text>
</comment>
<reference evidence="17 18" key="1">
    <citation type="journal article" date="2013" name="Nature">
        <title>Insights into bilaterian evolution from three spiralian genomes.</title>
        <authorList>
            <person name="Simakov O."/>
            <person name="Marletaz F."/>
            <person name="Cho S.J."/>
            <person name="Edsinger-Gonzales E."/>
            <person name="Havlak P."/>
            <person name="Hellsten U."/>
            <person name="Kuo D.H."/>
            <person name="Larsson T."/>
            <person name="Lv J."/>
            <person name="Arendt D."/>
            <person name="Savage R."/>
            <person name="Osoegawa K."/>
            <person name="de Jong P."/>
            <person name="Grimwood J."/>
            <person name="Chapman J.A."/>
            <person name="Shapiro H."/>
            <person name="Aerts A."/>
            <person name="Otillar R.P."/>
            <person name="Terry A.Y."/>
            <person name="Boore J.L."/>
            <person name="Grigoriev I.V."/>
            <person name="Lindberg D.R."/>
            <person name="Seaver E.C."/>
            <person name="Weisblat D.A."/>
            <person name="Putnam N.H."/>
            <person name="Rokhsar D.S."/>
        </authorList>
    </citation>
    <scope>NUCLEOTIDE SEQUENCE [LARGE SCALE GENOMIC DNA]</scope>
</reference>
<keyword evidence="4" id="KW-0479">Metal-binding</keyword>
<dbReference type="PANTHER" id="PTHR16099">
    <property type="entry name" value="8-OXO-DGTP DIPHOSPHATES NUDT15"/>
    <property type="match status" value="1"/>
</dbReference>
<dbReference type="GO" id="GO:0006203">
    <property type="term" value="P:dGTP catabolic process"/>
    <property type="evidence" value="ECO:0007669"/>
    <property type="project" value="TreeGrafter"/>
</dbReference>
<proteinExistence type="inferred from homology"/>
<dbReference type="CTD" id="20245036"/>
<comment type="similarity">
    <text evidence="3">Belongs to the Nudix hydrolase family.</text>
</comment>
<evidence type="ECO:0000256" key="6">
    <source>
        <dbReference type="ARBA" id="ARBA00022842"/>
    </source>
</evidence>
<keyword evidence="6" id="KW-0460">Magnesium</keyword>
<evidence type="ECO:0000256" key="9">
    <source>
        <dbReference type="ARBA" id="ARBA00036800"/>
    </source>
</evidence>
<keyword evidence="7" id="KW-0464">Manganese</keyword>
<dbReference type="GO" id="GO:0008413">
    <property type="term" value="F:8-oxo-7,8-dihydroguanosine triphosphate pyrophosphatase activity"/>
    <property type="evidence" value="ECO:0007669"/>
    <property type="project" value="UniProtKB-ARBA"/>
</dbReference>
<dbReference type="OMA" id="CEGWEWW"/>
<protein>
    <recommendedName>
        <fullName evidence="12">Nucleotide triphosphate diphosphatase NUDT15</fullName>
    </recommendedName>
    <alternativeName>
        <fullName evidence="13">MutT homolog 2</fullName>
    </alternativeName>
    <alternativeName>
        <fullName evidence="15">Nucleoside diphosphate-linked moiety X motif 15</fullName>
    </alternativeName>
    <alternativeName>
        <fullName evidence="14">Nucleoside diphosphate-linked to another moiety X hydrolase 15</fullName>
    </alternativeName>
</protein>
<dbReference type="InterPro" id="IPR000086">
    <property type="entry name" value="NUDIX_hydrolase_dom"/>
</dbReference>
<evidence type="ECO:0000256" key="14">
    <source>
        <dbReference type="ARBA" id="ARBA00077398"/>
    </source>
</evidence>